<sequence length="645" mass="72069">MIYSTRQIYLVSYFWADYWVLACLLSQNHFVNVWITRSSLVSNSESKGKWSFVEEDNEPVPSTTLEIAKCFFALPTACFIGGIVVRRVGKTSVILSQHGQLCYCCCPDHSIGDQVEFIVWPMVCSISTFNIAVNCLVFCEKWLKPGEVRDEFYIKKTIDEEQVSSKQCNYPGLGTIHDTHHLLHRDLVDVKGVDMVVGFERLISPDACSPSFQWVIKRLVNSSTSSLNNSVTSSTSHNQALLISVLITLLKTVLFLWLKNRHCNEDNIETFVVQKKGSRGSIGSVPITPPQFVDEREYDSIAQMSRETVLSSSAPLNNSSNDNLTHPHEELSVDYGVSADSQPDSTPACSQPTTNGTAIETKKTAIGVVLRVTSTLVCLYSPDFALPKFLMSLKSFKDHPQPGEWYNLCVPYPVIGHKSKCGNIVLKGVRAKRLQEEAPLKTCLMESVVVLRTEVCVGNPTSTGLRYCYSSLSRTVRFDWPAVRLQDGPVHWNIVLMDNNKSCTIDPFVVQQEENQRIDQNDPSPSSVEVEEKSEVTTDDQVGLVRETGRLDYFLSEIANREGHCHSFSTAAALRDHSPSDFKVSHPSGDKVLSDLIRPIYDSHKLIGPENVGTRMKVMVACDTISQSLNQFKWTIVHLRSGLIA</sequence>
<protein>
    <submittedName>
        <fullName evidence="3">CST complex subunit CTC1</fullName>
    </submittedName>
</protein>
<proteinExistence type="predicted"/>
<name>A0A915CQ24_9BILA</name>
<evidence type="ECO:0000256" key="1">
    <source>
        <dbReference type="SAM" id="MobiDB-lite"/>
    </source>
</evidence>
<dbReference type="Proteomes" id="UP000887574">
    <property type="component" value="Unplaced"/>
</dbReference>
<keyword evidence="2" id="KW-1185">Reference proteome</keyword>
<evidence type="ECO:0000313" key="2">
    <source>
        <dbReference type="Proteomes" id="UP000887574"/>
    </source>
</evidence>
<dbReference type="WBParaSite" id="jg10994">
    <property type="protein sequence ID" value="jg10994"/>
    <property type="gene ID" value="jg10994"/>
</dbReference>
<feature type="region of interest" description="Disordered" evidence="1">
    <location>
        <begin position="515"/>
        <end position="536"/>
    </location>
</feature>
<accession>A0A915CQ24</accession>
<dbReference type="AlphaFoldDB" id="A0A915CQ24"/>
<evidence type="ECO:0000313" key="3">
    <source>
        <dbReference type="WBParaSite" id="jg10994"/>
    </source>
</evidence>
<organism evidence="2 3">
    <name type="scientific">Ditylenchus dipsaci</name>
    <dbReference type="NCBI Taxonomy" id="166011"/>
    <lineage>
        <taxon>Eukaryota</taxon>
        <taxon>Metazoa</taxon>
        <taxon>Ecdysozoa</taxon>
        <taxon>Nematoda</taxon>
        <taxon>Chromadorea</taxon>
        <taxon>Rhabditida</taxon>
        <taxon>Tylenchina</taxon>
        <taxon>Tylenchomorpha</taxon>
        <taxon>Sphaerularioidea</taxon>
        <taxon>Anguinidae</taxon>
        <taxon>Anguininae</taxon>
        <taxon>Ditylenchus</taxon>
    </lineage>
</organism>
<reference evidence="3" key="1">
    <citation type="submission" date="2022-11" db="UniProtKB">
        <authorList>
            <consortium name="WormBaseParasite"/>
        </authorList>
    </citation>
    <scope>IDENTIFICATION</scope>
</reference>